<reference evidence="1 2" key="1">
    <citation type="submission" date="2016-11" db="EMBL/GenBank/DDBJ databases">
        <title>The macronuclear genome of Stentor coeruleus: a giant cell with tiny introns.</title>
        <authorList>
            <person name="Slabodnick M."/>
            <person name="Ruby J.G."/>
            <person name="Reiff S.B."/>
            <person name="Swart E.C."/>
            <person name="Gosai S."/>
            <person name="Prabakaran S."/>
            <person name="Witkowska E."/>
            <person name="Larue G.E."/>
            <person name="Fisher S."/>
            <person name="Freeman R.M."/>
            <person name="Gunawardena J."/>
            <person name="Chu W."/>
            <person name="Stover N.A."/>
            <person name="Gregory B.D."/>
            <person name="Nowacki M."/>
            <person name="Derisi J."/>
            <person name="Roy S.W."/>
            <person name="Marshall W.F."/>
            <person name="Sood P."/>
        </authorList>
    </citation>
    <scope>NUCLEOTIDE SEQUENCE [LARGE SCALE GENOMIC DNA]</scope>
    <source>
        <strain evidence="1">WM001</strain>
    </source>
</reference>
<name>A0A1R2AQC9_9CILI</name>
<comment type="caution">
    <text evidence="1">The sequence shown here is derived from an EMBL/GenBank/DDBJ whole genome shotgun (WGS) entry which is preliminary data.</text>
</comment>
<organism evidence="1 2">
    <name type="scientific">Stentor coeruleus</name>
    <dbReference type="NCBI Taxonomy" id="5963"/>
    <lineage>
        <taxon>Eukaryota</taxon>
        <taxon>Sar</taxon>
        <taxon>Alveolata</taxon>
        <taxon>Ciliophora</taxon>
        <taxon>Postciliodesmatophora</taxon>
        <taxon>Heterotrichea</taxon>
        <taxon>Heterotrichida</taxon>
        <taxon>Stentoridae</taxon>
        <taxon>Stentor</taxon>
    </lineage>
</organism>
<keyword evidence="2" id="KW-1185">Reference proteome</keyword>
<dbReference type="Proteomes" id="UP000187209">
    <property type="component" value="Unassembled WGS sequence"/>
</dbReference>
<dbReference type="EMBL" id="MPUH01001650">
    <property type="protein sequence ID" value="OMJ66717.1"/>
    <property type="molecule type" value="Genomic_DNA"/>
</dbReference>
<protein>
    <submittedName>
        <fullName evidence="1">Uncharacterized protein</fullName>
    </submittedName>
</protein>
<sequence>MDTLETNFLPIEDEFKHILKPCSIFSVIALALFIKIIMRKHCLSIYDNISSRLDRAIAEIEKSSAEDQKFLSHLYKTCISSPGRLSLKELCKYCSDKTFYHKLECISNKITMCYNVNKDSFIENICQELNICIEIDEDIYNFKENIPKILIRLKSTSEFYSLQLTKEEIEICLISEEVYINFFRYPYILITKPNKKLLSNSLENSKYFSEESVSTTNSIGRKIESAPVFQIDKSFGTDDKMSRSCVISMPKFTRFNLKQSSYSQKCKICKCLLNVYNCAFICDESKCHICNKCRFRNKKKCISCEMPYGKYESILKVIKISYGLK</sequence>
<accession>A0A1R2AQC9</accession>
<proteinExistence type="predicted"/>
<evidence type="ECO:0000313" key="1">
    <source>
        <dbReference type="EMBL" id="OMJ66717.1"/>
    </source>
</evidence>
<dbReference type="AlphaFoldDB" id="A0A1R2AQC9"/>
<gene>
    <name evidence="1" type="ORF">SteCoe_36349</name>
</gene>
<evidence type="ECO:0000313" key="2">
    <source>
        <dbReference type="Proteomes" id="UP000187209"/>
    </source>
</evidence>